<sequence>MEKGQNQALFPWYKERLCTKYINLSTIPLPNRYKAKNSTSASSWTHGRISPVIFTNHSDHLCCCTSIQMPKQPVSKKHACFSRQMIQKQRRREYVAAVENELQQPFAQYQQYKDYMSAEQFDKVLSALCPDKSPNNNNRQDARTIPFEYIEEKDEKKSC</sequence>
<comment type="caution">
    <text evidence="1">The sequence shown here is derived from an EMBL/GenBank/DDBJ whole genome shotgun (WGS) entry which is preliminary data.</text>
</comment>
<dbReference type="EMBL" id="JBBPFD010000003">
    <property type="protein sequence ID" value="KAK7934346.1"/>
    <property type="molecule type" value="Genomic_DNA"/>
</dbReference>
<dbReference type="AlphaFoldDB" id="A0AAW0Q1I4"/>
<accession>A0AAW0Q1I4</accession>
<organism evidence="1 2">
    <name type="scientific">Mugilogobius chulae</name>
    <name type="common">yellowstripe goby</name>
    <dbReference type="NCBI Taxonomy" id="88201"/>
    <lineage>
        <taxon>Eukaryota</taxon>
        <taxon>Metazoa</taxon>
        <taxon>Chordata</taxon>
        <taxon>Craniata</taxon>
        <taxon>Vertebrata</taxon>
        <taxon>Euteleostomi</taxon>
        <taxon>Actinopterygii</taxon>
        <taxon>Neopterygii</taxon>
        <taxon>Teleostei</taxon>
        <taxon>Neoteleostei</taxon>
        <taxon>Acanthomorphata</taxon>
        <taxon>Gobiaria</taxon>
        <taxon>Gobiiformes</taxon>
        <taxon>Gobioidei</taxon>
        <taxon>Gobiidae</taxon>
        <taxon>Gobionellinae</taxon>
        <taxon>Mugilogobius</taxon>
    </lineage>
</organism>
<protein>
    <submittedName>
        <fullName evidence="1">Uncharacterized protein</fullName>
    </submittedName>
</protein>
<gene>
    <name evidence="1" type="ORF">WMY93_005242</name>
</gene>
<reference evidence="2" key="1">
    <citation type="submission" date="2024-04" db="EMBL/GenBank/DDBJ databases">
        <title>Salinicola lusitanus LLJ914,a marine bacterium isolated from the Okinawa Trough.</title>
        <authorList>
            <person name="Li J."/>
        </authorList>
    </citation>
    <scope>NUCLEOTIDE SEQUENCE [LARGE SCALE GENOMIC DNA]</scope>
</reference>
<evidence type="ECO:0000313" key="1">
    <source>
        <dbReference type="EMBL" id="KAK7934346.1"/>
    </source>
</evidence>
<dbReference type="Proteomes" id="UP001460270">
    <property type="component" value="Unassembled WGS sequence"/>
</dbReference>
<keyword evidence="2" id="KW-1185">Reference proteome</keyword>
<evidence type="ECO:0000313" key="2">
    <source>
        <dbReference type="Proteomes" id="UP001460270"/>
    </source>
</evidence>
<name>A0AAW0Q1I4_9GOBI</name>
<proteinExistence type="predicted"/>